<keyword evidence="17" id="KW-1185">Reference proteome</keyword>
<evidence type="ECO:0000256" key="5">
    <source>
        <dbReference type="ARBA" id="ARBA00022676"/>
    </source>
</evidence>
<evidence type="ECO:0000256" key="9">
    <source>
        <dbReference type="ARBA" id="ARBA00022989"/>
    </source>
</evidence>
<protein>
    <recommendedName>
        <fullName evidence="4">alpha-1,6-mannosyl-glycoprotein 6-beta-N-acetylglucosaminyltransferase</fullName>
        <ecNumber evidence="4">2.4.1.155</ecNumber>
    </recommendedName>
</protein>
<dbReference type="Pfam" id="PF15024">
    <property type="entry name" value="Glyco_transf_18"/>
    <property type="match status" value="1"/>
</dbReference>
<evidence type="ECO:0000256" key="8">
    <source>
        <dbReference type="ARBA" id="ARBA00022968"/>
    </source>
</evidence>
<keyword evidence="9" id="KW-1133">Transmembrane helix</keyword>
<dbReference type="WBParaSite" id="GPUH_0000304401-mRNA-1">
    <property type="protein sequence ID" value="GPUH_0000304401-mRNA-1"/>
    <property type="gene ID" value="GPUH_0000304401"/>
</dbReference>
<feature type="domain" description="Glycosyltransferase family 18 catalytic" evidence="14">
    <location>
        <begin position="13"/>
        <end position="168"/>
    </location>
</feature>
<evidence type="ECO:0000256" key="3">
    <source>
        <dbReference type="ARBA" id="ARBA00007477"/>
    </source>
</evidence>
<comment type="similarity">
    <text evidence="3">Belongs to the glycosyltransferase 18 family.</text>
</comment>
<evidence type="ECO:0000256" key="1">
    <source>
        <dbReference type="ARBA" id="ARBA00004323"/>
    </source>
</evidence>
<accession>A0A183ENJ6</accession>
<comment type="pathway">
    <text evidence="2">Protein modification; protein glycosylation.</text>
</comment>
<keyword evidence="12" id="KW-0325">Glycoprotein</keyword>
<evidence type="ECO:0000313" key="19">
    <source>
        <dbReference type="WBParaSite" id="GPUH_0002256401-mRNA-1"/>
    </source>
</evidence>
<dbReference type="InterPro" id="IPR052105">
    <property type="entry name" value="MGAT5_Glycosyltransferase"/>
</dbReference>
<name>A0A183ENJ6_9BILA</name>
<evidence type="ECO:0000259" key="14">
    <source>
        <dbReference type="Pfam" id="PF15024"/>
    </source>
</evidence>
<dbReference type="GO" id="GO:0030144">
    <property type="term" value="F:alpha-1,6-mannosylglycoprotein 6-beta-N-acetylglucosaminyltransferase activity"/>
    <property type="evidence" value="ECO:0007669"/>
    <property type="project" value="UniProtKB-EC"/>
</dbReference>
<evidence type="ECO:0000313" key="15">
    <source>
        <dbReference type="EMBL" id="VDK37550.1"/>
    </source>
</evidence>
<sequence>MAWMLEGWEKDECYAKYGVDGTICSFRVYLSEVEKHCPMLPWRSRTQQNLPKQKRASVQRNLSKLFMLMYDSEVNYVFIRERITRLWPKWLDAYNEMISRWPETVLQRQRLNIIMHMGFLSSESGFRFGALSSVGGPLGELVQWSDLIAALYLLGHRLFISTEIETLKK</sequence>
<dbReference type="EC" id="2.4.1.155" evidence="4"/>
<dbReference type="Proteomes" id="UP000271098">
    <property type="component" value="Unassembled WGS sequence"/>
</dbReference>
<keyword evidence="8" id="KW-0735">Signal-anchor</keyword>
<keyword evidence="11" id="KW-0472">Membrane</keyword>
<keyword evidence="5" id="KW-0328">Glycosyltransferase</keyword>
<comment type="catalytic activity">
    <reaction evidence="13">
        <text>N(4)-{beta-D-GlcNAc-(1-&gt;2)-[beta-D-GlcNAc-(1-&gt;4)]-alpha-D-Man-(1-&gt;3)-[beta-D-GlcNAc-(1-&gt;2)-alpha-D-Man-(1-&gt;6)]-beta-D-Man-(1-&gt;4)-beta-D-GlcNAc-(1-&gt;4)-beta-D-GlcNAc}-L-asparaginyl-[protein] + UDP-N-acetyl-alpha-D-glucosamine = N(4)-{beta-D-GlcNAc-(1-&gt;2)-[beta-D-GlcNAc-(1-&gt;4)]-alpha-D-Man-(1-&gt;3)-[beta-D-GlcNAc-(1-&gt;2)-[beta-D-GlcNAc-(1-&gt;6)]-alpha-D-Man-(1-&gt;6)]-beta-D-Man-(1-&gt;4)-beta-D-GlcNAc-(1-&gt;4)-beta-D-GlcNAc}-L-asparaginyl-[protein] + UDP + H(+)</text>
        <dbReference type="Rhea" id="RHEA:16921"/>
        <dbReference type="Rhea" id="RHEA-COMP:14374"/>
        <dbReference type="Rhea" id="RHEA-COMP:14377"/>
        <dbReference type="ChEBI" id="CHEBI:15378"/>
        <dbReference type="ChEBI" id="CHEBI:57705"/>
        <dbReference type="ChEBI" id="CHEBI:58223"/>
        <dbReference type="ChEBI" id="CHEBI:139507"/>
        <dbReference type="ChEBI" id="CHEBI:139510"/>
        <dbReference type="EC" id="2.4.1.155"/>
    </reaction>
</comment>
<gene>
    <name evidence="16" type="ORF">GPUH_LOCUS22537</name>
    <name evidence="15" type="ORF">GPUH_LOCUS3039</name>
</gene>
<dbReference type="PANTHER" id="PTHR15075">
    <property type="entry name" value="ALPHA-MANNOSIDE BETA-1,6-N-ACETYLGLUCOSAMINYLTRANSFERASE"/>
    <property type="match status" value="1"/>
</dbReference>
<evidence type="ECO:0000256" key="10">
    <source>
        <dbReference type="ARBA" id="ARBA00023034"/>
    </source>
</evidence>
<evidence type="ECO:0000256" key="2">
    <source>
        <dbReference type="ARBA" id="ARBA00004922"/>
    </source>
</evidence>
<dbReference type="WBParaSite" id="GPUH_0002256401-mRNA-1">
    <property type="protein sequence ID" value="GPUH_0002256401-mRNA-1"/>
    <property type="gene ID" value="GPUH_0002256401"/>
</dbReference>
<dbReference type="EMBL" id="UYRT01095319">
    <property type="protein sequence ID" value="VDN40181.1"/>
    <property type="molecule type" value="Genomic_DNA"/>
</dbReference>
<keyword evidence="6" id="KW-0808">Transferase</keyword>
<dbReference type="GO" id="GO:0006487">
    <property type="term" value="P:protein N-linked glycosylation"/>
    <property type="evidence" value="ECO:0007669"/>
    <property type="project" value="TreeGrafter"/>
</dbReference>
<organism evidence="19">
    <name type="scientific">Gongylonema pulchrum</name>
    <dbReference type="NCBI Taxonomy" id="637853"/>
    <lineage>
        <taxon>Eukaryota</taxon>
        <taxon>Metazoa</taxon>
        <taxon>Ecdysozoa</taxon>
        <taxon>Nematoda</taxon>
        <taxon>Chromadorea</taxon>
        <taxon>Rhabditida</taxon>
        <taxon>Spirurina</taxon>
        <taxon>Spiruromorpha</taxon>
        <taxon>Spiruroidea</taxon>
        <taxon>Gongylonematidae</taxon>
        <taxon>Gongylonema</taxon>
    </lineage>
</organism>
<evidence type="ECO:0000256" key="13">
    <source>
        <dbReference type="ARBA" id="ARBA00048243"/>
    </source>
</evidence>
<evidence type="ECO:0000256" key="12">
    <source>
        <dbReference type="ARBA" id="ARBA00023180"/>
    </source>
</evidence>
<dbReference type="OrthoDB" id="5871286at2759"/>
<keyword evidence="7" id="KW-0812">Transmembrane</keyword>
<dbReference type="InterPro" id="IPR026116">
    <property type="entry name" value="GT18_cat"/>
</dbReference>
<dbReference type="UniPathway" id="UPA00378"/>
<dbReference type="AlphaFoldDB" id="A0A183ENJ6"/>
<evidence type="ECO:0000313" key="16">
    <source>
        <dbReference type="EMBL" id="VDN40181.1"/>
    </source>
</evidence>
<reference evidence="18 19" key="1">
    <citation type="submission" date="2016-06" db="UniProtKB">
        <authorList>
            <consortium name="WormBaseParasite"/>
        </authorList>
    </citation>
    <scope>IDENTIFICATION</scope>
</reference>
<evidence type="ECO:0000313" key="18">
    <source>
        <dbReference type="WBParaSite" id="GPUH_0000304401-mRNA-1"/>
    </source>
</evidence>
<keyword evidence="10" id="KW-0333">Golgi apparatus</keyword>
<proteinExistence type="inferred from homology"/>
<dbReference type="GO" id="GO:0000139">
    <property type="term" value="C:Golgi membrane"/>
    <property type="evidence" value="ECO:0007669"/>
    <property type="project" value="UniProtKB-SubCell"/>
</dbReference>
<dbReference type="PANTHER" id="PTHR15075:SF2">
    <property type="entry name" value="ALPHA-1,6-MANNOSYLGLYCOPROTEIN 6-BETA-N-ACETYLGLUCOSAMINYLTRANSFERASE"/>
    <property type="match status" value="1"/>
</dbReference>
<evidence type="ECO:0000256" key="11">
    <source>
        <dbReference type="ARBA" id="ARBA00023136"/>
    </source>
</evidence>
<evidence type="ECO:0000256" key="4">
    <source>
        <dbReference type="ARBA" id="ARBA00012671"/>
    </source>
</evidence>
<evidence type="ECO:0000256" key="6">
    <source>
        <dbReference type="ARBA" id="ARBA00022679"/>
    </source>
</evidence>
<reference evidence="15 17" key="2">
    <citation type="submission" date="2018-11" db="EMBL/GenBank/DDBJ databases">
        <authorList>
            <consortium name="Pathogen Informatics"/>
        </authorList>
    </citation>
    <scope>NUCLEOTIDE SEQUENCE [LARGE SCALE GENOMIC DNA]</scope>
</reference>
<evidence type="ECO:0000313" key="17">
    <source>
        <dbReference type="Proteomes" id="UP000271098"/>
    </source>
</evidence>
<comment type="subcellular location">
    <subcellularLocation>
        <location evidence="1">Golgi apparatus membrane</location>
        <topology evidence="1">Single-pass type II membrane protein</topology>
    </subcellularLocation>
</comment>
<dbReference type="EMBL" id="UYRT01004924">
    <property type="protein sequence ID" value="VDK37550.1"/>
    <property type="molecule type" value="Genomic_DNA"/>
</dbReference>
<evidence type="ECO:0000256" key="7">
    <source>
        <dbReference type="ARBA" id="ARBA00022692"/>
    </source>
</evidence>